<evidence type="ECO:0000256" key="1">
    <source>
        <dbReference type="SAM" id="MobiDB-lite"/>
    </source>
</evidence>
<feature type="compositionally biased region" description="Low complexity" evidence="1">
    <location>
        <begin position="188"/>
        <end position="214"/>
    </location>
</feature>
<comment type="caution">
    <text evidence="2">The sequence shown here is derived from an EMBL/GenBank/DDBJ whole genome shotgun (WGS) entry which is preliminary data.</text>
</comment>
<keyword evidence="3" id="KW-1185">Reference proteome</keyword>
<dbReference type="GeneID" id="94433983"/>
<accession>A0A2C6J9Y2</accession>
<dbReference type="Proteomes" id="UP000221165">
    <property type="component" value="Unassembled WGS sequence"/>
</dbReference>
<dbReference type="AlphaFoldDB" id="A0A2C6J9Y2"/>
<dbReference type="RefSeq" id="XP_067917254.1">
    <property type="nucleotide sequence ID" value="XM_068070772.1"/>
</dbReference>
<dbReference type="VEuPathDB" id="ToxoDB:CSUI_010670"/>
<dbReference type="EMBL" id="MIGC01007940">
    <property type="protein sequence ID" value="PHJ15521.1"/>
    <property type="molecule type" value="Genomic_DNA"/>
</dbReference>
<feature type="region of interest" description="Disordered" evidence="1">
    <location>
        <begin position="177"/>
        <end position="234"/>
    </location>
</feature>
<protein>
    <submittedName>
        <fullName evidence="2">Phosphotransferase enzyme family protein</fullName>
    </submittedName>
</protein>
<dbReference type="GO" id="GO:0016740">
    <property type="term" value="F:transferase activity"/>
    <property type="evidence" value="ECO:0007669"/>
    <property type="project" value="UniProtKB-KW"/>
</dbReference>
<evidence type="ECO:0000313" key="2">
    <source>
        <dbReference type="EMBL" id="PHJ15521.1"/>
    </source>
</evidence>
<keyword evidence="2" id="KW-0808">Transferase</keyword>
<feature type="compositionally biased region" description="Pro residues" evidence="1">
    <location>
        <begin position="1"/>
        <end position="10"/>
    </location>
</feature>
<sequence>MHSRPQPPLLPAVSNGSSEPDEHAVSLPGFSQNDDGTNFLRRQDCGVTSSAPSPEEADETSSSLASSLLSTSSTVLAGDRYGEGGVSSDRKHRDISRLSPSIPCCGNRIVLNTSSPCPRSTSPITHNEEDVLVSAAIQFEISRETRMAAALMIANRDHLHKRKKDSTALSCANEAAASTDAHTSQSQVTRVSPSSASVSTPSGQSVTTSSSSQKTKTEDCCPSSPSTAGEEDEDVEHLILRAKDLACRLAPRYLGLVNDGGSSAAHHKTSQECLGAAFVTMGSTNRMVRVWNRSDSRKACAIKFFGETTGQYISREKEKCILRLLAANKLGKDVLATFEVGRIDLIFPGFFIVLHVRGV</sequence>
<feature type="region of interest" description="Disordered" evidence="1">
    <location>
        <begin position="77"/>
        <end position="96"/>
    </location>
</feature>
<organism evidence="2 3">
    <name type="scientific">Cystoisospora suis</name>
    <dbReference type="NCBI Taxonomy" id="483139"/>
    <lineage>
        <taxon>Eukaryota</taxon>
        <taxon>Sar</taxon>
        <taxon>Alveolata</taxon>
        <taxon>Apicomplexa</taxon>
        <taxon>Conoidasida</taxon>
        <taxon>Coccidia</taxon>
        <taxon>Eucoccidiorida</taxon>
        <taxon>Eimeriorina</taxon>
        <taxon>Sarcocystidae</taxon>
        <taxon>Cystoisospora</taxon>
    </lineage>
</organism>
<name>A0A2C6J9Y2_9APIC</name>
<proteinExistence type="predicted"/>
<evidence type="ECO:0000313" key="3">
    <source>
        <dbReference type="Proteomes" id="UP000221165"/>
    </source>
</evidence>
<feature type="region of interest" description="Disordered" evidence="1">
    <location>
        <begin position="1"/>
        <end position="66"/>
    </location>
</feature>
<dbReference type="Gene3D" id="3.30.200.20">
    <property type="entry name" value="Phosphorylase Kinase, domain 1"/>
    <property type="match status" value="1"/>
</dbReference>
<gene>
    <name evidence="2" type="ORF">CSUI_010670</name>
</gene>
<reference evidence="2 3" key="1">
    <citation type="journal article" date="2017" name="Int. J. Parasitol.">
        <title>The genome of the protozoan parasite Cystoisospora suis and a reverse vaccinology approach to identify vaccine candidates.</title>
        <authorList>
            <person name="Palmieri N."/>
            <person name="Shrestha A."/>
            <person name="Ruttkowski B."/>
            <person name="Beck T."/>
            <person name="Vogl C."/>
            <person name="Tomley F."/>
            <person name="Blake D.P."/>
            <person name="Joachim A."/>
        </authorList>
    </citation>
    <scope>NUCLEOTIDE SEQUENCE [LARGE SCALE GENOMIC DNA]</scope>
    <source>
        <strain evidence="2 3">Wien I</strain>
    </source>
</reference>